<evidence type="ECO:0000313" key="2">
    <source>
        <dbReference type="Proteomes" id="UP000886998"/>
    </source>
</evidence>
<dbReference type="GO" id="GO:0004386">
    <property type="term" value="F:helicase activity"/>
    <property type="evidence" value="ECO:0007669"/>
    <property type="project" value="UniProtKB-KW"/>
</dbReference>
<reference evidence="1" key="1">
    <citation type="submission" date="2020-08" db="EMBL/GenBank/DDBJ databases">
        <title>Multicomponent nature underlies the extraordinary mechanical properties of spider dragline silk.</title>
        <authorList>
            <person name="Kono N."/>
            <person name="Nakamura H."/>
            <person name="Mori M."/>
            <person name="Yoshida Y."/>
            <person name="Ohtoshi R."/>
            <person name="Malay A.D."/>
            <person name="Moran D.A.P."/>
            <person name="Tomita M."/>
            <person name="Numata K."/>
            <person name="Arakawa K."/>
        </authorList>
    </citation>
    <scope>NUCLEOTIDE SEQUENCE</scope>
</reference>
<accession>A0A8X7CTZ6</accession>
<comment type="caution">
    <text evidence="1">The sequence shown here is derived from an EMBL/GenBank/DDBJ whole genome shotgun (WGS) entry which is preliminary data.</text>
</comment>
<dbReference type="PANTHER" id="PTHR45786">
    <property type="entry name" value="DNA BINDING PROTEIN-LIKE"/>
    <property type="match status" value="1"/>
</dbReference>
<sequence length="115" mass="13491">MVPDVNGNSRSDDLKVIIRVDKIPSNEHERRFNAPMATEVAAIIVRTEIIQRDIVISKRDQTKQRVAETDRSYDALQYPILYREDGYRIKFQYRCCNIKKSQLYGLLCMPCHDSR</sequence>
<name>A0A8X7CTZ6_9ARAC</name>
<keyword evidence="2" id="KW-1185">Reference proteome</keyword>
<dbReference type="EMBL" id="BMAV01023531">
    <property type="protein sequence ID" value="GFY79340.1"/>
    <property type="molecule type" value="Genomic_DNA"/>
</dbReference>
<dbReference type="PANTHER" id="PTHR45786:SF74">
    <property type="entry name" value="ATP-DEPENDENT DNA HELICASE"/>
    <property type="match status" value="1"/>
</dbReference>
<dbReference type="AlphaFoldDB" id="A0A8X7CTZ6"/>
<keyword evidence="1" id="KW-0547">Nucleotide-binding</keyword>
<gene>
    <name evidence="1" type="primary">ANCDUO_18700</name>
    <name evidence="1" type="ORF">TNIN_473851</name>
</gene>
<evidence type="ECO:0000313" key="1">
    <source>
        <dbReference type="EMBL" id="GFY79340.1"/>
    </source>
</evidence>
<dbReference type="Proteomes" id="UP000886998">
    <property type="component" value="Unassembled WGS sequence"/>
</dbReference>
<organism evidence="1 2">
    <name type="scientific">Trichonephila inaurata madagascariensis</name>
    <dbReference type="NCBI Taxonomy" id="2747483"/>
    <lineage>
        <taxon>Eukaryota</taxon>
        <taxon>Metazoa</taxon>
        <taxon>Ecdysozoa</taxon>
        <taxon>Arthropoda</taxon>
        <taxon>Chelicerata</taxon>
        <taxon>Arachnida</taxon>
        <taxon>Araneae</taxon>
        <taxon>Araneomorphae</taxon>
        <taxon>Entelegynae</taxon>
        <taxon>Araneoidea</taxon>
        <taxon>Nephilidae</taxon>
        <taxon>Trichonephila</taxon>
        <taxon>Trichonephila inaurata</taxon>
    </lineage>
</organism>
<keyword evidence="1" id="KW-0378">Hydrolase</keyword>
<keyword evidence="1" id="KW-0347">Helicase</keyword>
<keyword evidence="1" id="KW-0067">ATP-binding</keyword>
<protein>
    <submittedName>
        <fullName evidence="1">ATP-dependent DNA helicase</fullName>
    </submittedName>
</protein>
<proteinExistence type="predicted"/>
<dbReference type="OrthoDB" id="6435795at2759"/>